<dbReference type="AlphaFoldDB" id="A0A9D1WU31"/>
<gene>
    <name evidence="1" type="ORF">H9735_03810</name>
</gene>
<accession>A0A9D1WU31</accession>
<name>A0A9D1WU31_9FIRM</name>
<organism evidence="1 2">
    <name type="scientific">Candidatus Anaerostipes excrementavium</name>
    <dbReference type="NCBI Taxonomy" id="2838463"/>
    <lineage>
        <taxon>Bacteria</taxon>
        <taxon>Bacillati</taxon>
        <taxon>Bacillota</taxon>
        <taxon>Clostridia</taxon>
        <taxon>Lachnospirales</taxon>
        <taxon>Lachnospiraceae</taxon>
        <taxon>Anaerostipes</taxon>
    </lineage>
</organism>
<sequence>MMCSNDWKTIEKDGLPPVGSCLIVTIKNHGYGGRRELRYPVHYLEKNYAPGYAFYMNGTDILLPEYSEVVAWMDIPMPYDGE</sequence>
<reference evidence="1" key="2">
    <citation type="submission" date="2021-04" db="EMBL/GenBank/DDBJ databases">
        <authorList>
            <person name="Gilroy R."/>
        </authorList>
    </citation>
    <scope>NUCLEOTIDE SEQUENCE</scope>
    <source>
        <strain evidence="1">CHK191-13928</strain>
    </source>
</reference>
<proteinExistence type="predicted"/>
<reference evidence="1" key="1">
    <citation type="journal article" date="2021" name="PeerJ">
        <title>Extensive microbial diversity within the chicken gut microbiome revealed by metagenomics and culture.</title>
        <authorList>
            <person name="Gilroy R."/>
            <person name="Ravi A."/>
            <person name="Getino M."/>
            <person name="Pursley I."/>
            <person name="Horton D.L."/>
            <person name="Alikhan N.F."/>
            <person name="Baker D."/>
            <person name="Gharbi K."/>
            <person name="Hall N."/>
            <person name="Watson M."/>
            <person name="Adriaenssens E.M."/>
            <person name="Foster-Nyarko E."/>
            <person name="Jarju S."/>
            <person name="Secka A."/>
            <person name="Antonio M."/>
            <person name="Oren A."/>
            <person name="Chaudhuri R.R."/>
            <person name="La Ragione R."/>
            <person name="Hildebrand F."/>
            <person name="Pallen M.J."/>
        </authorList>
    </citation>
    <scope>NUCLEOTIDE SEQUENCE</scope>
    <source>
        <strain evidence="1">CHK191-13928</strain>
    </source>
</reference>
<protein>
    <recommendedName>
        <fullName evidence="3">DUF551 domain-containing protein</fullName>
    </recommendedName>
</protein>
<dbReference type="EMBL" id="DXEM01000011">
    <property type="protein sequence ID" value="HIX67238.1"/>
    <property type="molecule type" value="Genomic_DNA"/>
</dbReference>
<evidence type="ECO:0008006" key="3">
    <source>
        <dbReference type="Google" id="ProtNLM"/>
    </source>
</evidence>
<comment type="caution">
    <text evidence="1">The sequence shown here is derived from an EMBL/GenBank/DDBJ whole genome shotgun (WGS) entry which is preliminary data.</text>
</comment>
<dbReference type="Proteomes" id="UP000886721">
    <property type="component" value="Unassembled WGS sequence"/>
</dbReference>
<evidence type="ECO:0000313" key="1">
    <source>
        <dbReference type="EMBL" id="HIX67238.1"/>
    </source>
</evidence>
<evidence type="ECO:0000313" key="2">
    <source>
        <dbReference type="Proteomes" id="UP000886721"/>
    </source>
</evidence>